<proteinExistence type="predicted"/>
<keyword evidence="1" id="KW-0175">Coiled coil</keyword>
<protein>
    <submittedName>
        <fullName evidence="3">Uncharacterized protein</fullName>
    </submittedName>
</protein>
<evidence type="ECO:0000256" key="2">
    <source>
        <dbReference type="SAM" id="MobiDB-lite"/>
    </source>
</evidence>
<name>A0A0H2RFR0_9AGAM</name>
<evidence type="ECO:0000313" key="3">
    <source>
        <dbReference type="EMBL" id="KLO10705.1"/>
    </source>
</evidence>
<dbReference type="AlphaFoldDB" id="A0A0H2RFR0"/>
<sequence length="513" mass="57719">MLRNHGSGPHTEAHRNQDVIQLAAQSTMPQLVKVIEKENDDLGGCKVNVKHKEVGAKPQLDAGVKETDSASSTSRARTGLVELRQRRSALRDADERLSFKEIQLEVLKLLCDQTERELLGLEEERQRCIAAVDEVVVKRGLYPLLPDEIIPRIFFYVYLQDSNSVNRNGAPIVHQLLRHPEISNEWKQLMAQEIPILLSDVTNWSPRGFRIGDGFQPFMPCPEVGPNSLIYPLYEAPREFLSKAAHVAAVLTLSPKPQFPVQNNRMDSQISQLFLHPGGADSYMIARKALEHIGRSLLNLLVLDVDVVNYIPSFLNSEFFVRPDERWRPFGKLDSAQNDAPDFSKSKIHTARIPLSFFSAMLPAFSNLRYFGLILPASSTSYAYLPTALRVLPHALEVLVLENSNPRWGQQETSVQDEPVELTNLRELRLRGFKLSISYGLINQLRCPSLQSFSIRFNNQDYDPYEGHIAAPNENLEPDAEAAAAAAEGDLLPRIANSYPRIKTLDVSSCHEL</sequence>
<keyword evidence="4" id="KW-1185">Reference proteome</keyword>
<reference evidence="3 4" key="1">
    <citation type="submission" date="2015-04" db="EMBL/GenBank/DDBJ databases">
        <title>Complete genome sequence of Schizopora paradoxa KUC8140, a cosmopolitan wood degrader in East Asia.</title>
        <authorList>
            <consortium name="DOE Joint Genome Institute"/>
            <person name="Min B."/>
            <person name="Park H."/>
            <person name="Jang Y."/>
            <person name="Kim J.-J."/>
            <person name="Kim K.H."/>
            <person name="Pangilinan J."/>
            <person name="Lipzen A."/>
            <person name="Riley R."/>
            <person name="Grigoriev I.V."/>
            <person name="Spatafora J.W."/>
            <person name="Choi I.-G."/>
        </authorList>
    </citation>
    <scope>NUCLEOTIDE SEQUENCE [LARGE SCALE GENOMIC DNA]</scope>
    <source>
        <strain evidence="3 4">KUC8140</strain>
    </source>
</reference>
<evidence type="ECO:0000313" key="4">
    <source>
        <dbReference type="Proteomes" id="UP000053477"/>
    </source>
</evidence>
<organism evidence="3 4">
    <name type="scientific">Schizopora paradoxa</name>
    <dbReference type="NCBI Taxonomy" id="27342"/>
    <lineage>
        <taxon>Eukaryota</taxon>
        <taxon>Fungi</taxon>
        <taxon>Dikarya</taxon>
        <taxon>Basidiomycota</taxon>
        <taxon>Agaricomycotina</taxon>
        <taxon>Agaricomycetes</taxon>
        <taxon>Hymenochaetales</taxon>
        <taxon>Schizoporaceae</taxon>
        <taxon>Schizopora</taxon>
    </lineage>
</organism>
<dbReference type="EMBL" id="KQ086019">
    <property type="protein sequence ID" value="KLO10705.1"/>
    <property type="molecule type" value="Genomic_DNA"/>
</dbReference>
<dbReference type="InParanoid" id="A0A0H2RFR0"/>
<gene>
    <name evidence="3" type="ORF">SCHPADRAFT_505895</name>
</gene>
<dbReference type="Proteomes" id="UP000053477">
    <property type="component" value="Unassembled WGS sequence"/>
</dbReference>
<feature type="region of interest" description="Disordered" evidence="2">
    <location>
        <begin position="58"/>
        <end position="77"/>
    </location>
</feature>
<dbReference type="SUPFAM" id="SSF52047">
    <property type="entry name" value="RNI-like"/>
    <property type="match status" value="1"/>
</dbReference>
<feature type="coiled-coil region" evidence="1">
    <location>
        <begin position="97"/>
        <end position="131"/>
    </location>
</feature>
<accession>A0A0H2RFR0</accession>
<evidence type="ECO:0000256" key="1">
    <source>
        <dbReference type="SAM" id="Coils"/>
    </source>
</evidence>